<accession>L0A659</accession>
<name>L0A659_DEIPD</name>
<dbReference type="PANTHER" id="PTHR39640">
    <property type="entry name" value="VNG6129C"/>
    <property type="match status" value="1"/>
</dbReference>
<geneLocation type="plasmid" evidence="1 2">
    <name>pDEIPE01</name>
</geneLocation>
<evidence type="ECO:0000313" key="1">
    <source>
        <dbReference type="EMBL" id="AFZ69373.1"/>
    </source>
</evidence>
<dbReference type="AlphaFoldDB" id="L0A659"/>
<dbReference type="InterPro" id="IPR008508">
    <property type="entry name" value="Bax1"/>
</dbReference>
<dbReference type="RefSeq" id="WP_015231275.1">
    <property type="nucleotide sequence ID" value="NC_019789.1"/>
</dbReference>
<dbReference type="PANTHER" id="PTHR39640:SF1">
    <property type="entry name" value="DUF790 FAMILY PROTEIN"/>
    <property type="match status" value="1"/>
</dbReference>
<protein>
    <recommendedName>
        <fullName evidence="3">DUF790 family protein</fullName>
    </recommendedName>
</protein>
<dbReference type="OrthoDB" id="5292613at2"/>
<evidence type="ECO:0008006" key="3">
    <source>
        <dbReference type="Google" id="ProtNLM"/>
    </source>
</evidence>
<organism evidence="1 2">
    <name type="scientific">Deinococcus peraridilitoris (strain DSM 19664 / LMG 22246 / CIP 109416 / KR-200)</name>
    <dbReference type="NCBI Taxonomy" id="937777"/>
    <lineage>
        <taxon>Bacteria</taxon>
        <taxon>Thermotogati</taxon>
        <taxon>Deinococcota</taxon>
        <taxon>Deinococci</taxon>
        <taxon>Deinococcales</taxon>
        <taxon>Deinococcaceae</taxon>
        <taxon>Deinococcus</taxon>
    </lineage>
</organism>
<dbReference type="PATRIC" id="fig|937777.3.peg.3986"/>
<dbReference type="EMBL" id="CP003383">
    <property type="protein sequence ID" value="AFZ69373.1"/>
    <property type="molecule type" value="Genomic_DNA"/>
</dbReference>
<gene>
    <name evidence="1" type="ordered locus">Deipe_3970</name>
</gene>
<keyword evidence="1" id="KW-0614">Plasmid</keyword>
<dbReference type="Pfam" id="PF05626">
    <property type="entry name" value="DUF790"/>
    <property type="match status" value="1"/>
</dbReference>
<dbReference type="HOGENOM" id="CLU_038336_0_0_0"/>
<dbReference type="Proteomes" id="UP000010467">
    <property type="component" value="Plasmid pDEIPE01"/>
</dbReference>
<reference evidence="2" key="1">
    <citation type="submission" date="2012-03" db="EMBL/GenBank/DDBJ databases">
        <title>Complete sequence of plasmid 1 of Deinococcus peraridilitoris DSM 19664.</title>
        <authorList>
            <person name="Lucas S."/>
            <person name="Copeland A."/>
            <person name="Lapidus A."/>
            <person name="Glavina del Rio T."/>
            <person name="Dalin E."/>
            <person name="Tice H."/>
            <person name="Bruce D."/>
            <person name="Goodwin L."/>
            <person name="Pitluck S."/>
            <person name="Peters L."/>
            <person name="Mikhailova N."/>
            <person name="Lu M."/>
            <person name="Kyrpides N."/>
            <person name="Mavromatis K."/>
            <person name="Ivanova N."/>
            <person name="Brettin T."/>
            <person name="Detter J.C."/>
            <person name="Han C."/>
            <person name="Larimer F."/>
            <person name="Land M."/>
            <person name="Hauser L."/>
            <person name="Markowitz V."/>
            <person name="Cheng J.-F."/>
            <person name="Hugenholtz P."/>
            <person name="Woyke T."/>
            <person name="Wu D."/>
            <person name="Pukall R."/>
            <person name="Steenblock K."/>
            <person name="Brambilla E."/>
            <person name="Klenk H.-P."/>
            <person name="Eisen J.A."/>
        </authorList>
    </citation>
    <scope>NUCLEOTIDE SEQUENCE [LARGE SCALE GENOMIC DNA]</scope>
    <source>
        <strain evidence="2">DSM 19664 / LMG 22246 / CIP 109416 / KR-200</strain>
        <plasmid evidence="2">Plasmid pDEIPE01</plasmid>
    </source>
</reference>
<keyword evidence="2" id="KW-1185">Reference proteome</keyword>
<dbReference type="KEGG" id="dpd:Deipe_3970"/>
<sequence length="412" mass="46811">MLPTELLSFKVEAGMLTPRKLPNNDKNRSLAKALIELYDFNVGERKRTLNELLSQLEEGRSDFKVIRGLSHLLASDHSTFETRAKTEPARIREKVFALAQHSPPSRIRRQVVLEQAATELSDHDTTLSAEDILDGLYADLPENQELVAFQAPEVQALMDRYNLAQSQGALYRAYELVITARRNEPARYKQLFKYLKLFGLMATVEGDADYGFTIVLDGPTSLFKQSTRYGLSMAKFLPALLHVTKWDLTATLKPRKDLAWIESNDEEWRFELTSESGLVSHYKEEADFDSALESAFAERFEKASSDWILEREVDLVPVPGGVIIPDFRLVKDDRAVLLEIVGYWRPDYLKKKFALLKKSGRQDVIIAVSERLNLEKAGVDPSEFEGRVIFFKGVLPPKDVLEVAEHIAPPRI</sequence>
<proteinExistence type="predicted"/>
<evidence type="ECO:0000313" key="2">
    <source>
        <dbReference type="Proteomes" id="UP000010467"/>
    </source>
</evidence>
<dbReference type="PIRSF" id="PIRSF019435">
    <property type="entry name" value="UCP019435"/>
    <property type="match status" value="1"/>
</dbReference>